<feature type="domain" description="PucR C-terminal helix-turn-helix" evidence="2">
    <location>
        <begin position="432"/>
        <end position="490"/>
    </location>
</feature>
<dbReference type="PANTHER" id="PTHR33744:SF1">
    <property type="entry name" value="DNA-BINDING TRANSCRIPTIONAL ACTIVATOR ADER"/>
    <property type="match status" value="1"/>
</dbReference>
<dbReference type="Pfam" id="PF07905">
    <property type="entry name" value="PucR"/>
    <property type="match status" value="1"/>
</dbReference>
<sequence length="496" mass="53002">MAPTLRQLISEPGLGITLLTGEEGLDHEVRWVATNEHPDPTPFLKVGDLLLTTGINLPSATQHVRAYTERLVAGGAVALGLGVGLDHRRTPRRLISAAERSGLPLLEIDEPTPFIAVSKALSDLIAGEEHSEALRTAQAQRDLTRAAVRDGTAGVTRTTARLLDGWALVLGRTTAVHHAEPAQAKDRLGDVTEQLERVSSGRVAAASVIIGDEHVLVHTLTAFGRTRGFLVCGTRRRPRGADRAALSLATALLAIGDDQQVLGSRRRDAAVVRLVQEGVVDDPRTLVDLGAAVLAGTSVAGLATTGPADELRDLVDELDDLPAEDVLAVHEGHRVVAVVDAGHLSHVLHRTRSRARLRTGVSDPVPPSEVAAALRRAEHAVDLAVRRDVSVLSSAEVMSGSLGLVAPADAAAFADSLLRPLREHGGRANVDLVASLEVWLRHHGHFEPAAAELGVHRHTLRHRIRRAEQLLGRSLGTMDARMDLWFALRACQFGQS</sequence>
<gene>
    <name evidence="3" type="ORF">V1351_13440</name>
</gene>
<dbReference type="RefSeq" id="WP_338748704.1">
    <property type="nucleotide sequence ID" value="NZ_CP144913.1"/>
</dbReference>
<evidence type="ECO:0000259" key="1">
    <source>
        <dbReference type="Pfam" id="PF07905"/>
    </source>
</evidence>
<dbReference type="EMBL" id="CP144913">
    <property type="protein sequence ID" value="WXB75934.1"/>
    <property type="molecule type" value="Genomic_DNA"/>
</dbReference>
<evidence type="ECO:0000313" key="4">
    <source>
        <dbReference type="Proteomes" id="UP001382727"/>
    </source>
</evidence>
<dbReference type="PANTHER" id="PTHR33744">
    <property type="entry name" value="CARBOHYDRATE DIACID REGULATOR"/>
    <property type="match status" value="1"/>
</dbReference>
<dbReference type="Gene3D" id="1.10.10.2840">
    <property type="entry name" value="PucR C-terminal helix-turn-helix domain"/>
    <property type="match status" value="1"/>
</dbReference>
<evidence type="ECO:0000313" key="3">
    <source>
        <dbReference type="EMBL" id="WXB75934.1"/>
    </source>
</evidence>
<dbReference type="Pfam" id="PF13556">
    <property type="entry name" value="HTH_30"/>
    <property type="match status" value="1"/>
</dbReference>
<accession>A0ABZ2MFV2</accession>
<keyword evidence="4" id="KW-1185">Reference proteome</keyword>
<name>A0ABZ2MFV2_9MICO</name>
<reference evidence="3 4" key="1">
    <citation type="submission" date="2024-02" db="EMBL/GenBank/DDBJ databases">
        <title>Janibacter sp. nov., isolated from gut of marine sandworm.</title>
        <authorList>
            <person name="Kim B."/>
            <person name="Jun M.O."/>
            <person name="Shin N.-R."/>
        </authorList>
    </citation>
    <scope>NUCLEOTIDE SEQUENCE [LARGE SCALE GENOMIC DNA]</scope>
    <source>
        <strain evidence="3 4">A1S7</strain>
    </source>
</reference>
<dbReference type="Proteomes" id="UP001382727">
    <property type="component" value="Chromosome"/>
</dbReference>
<organism evidence="3 4">
    <name type="scientific">Janibacter alittae</name>
    <dbReference type="NCBI Taxonomy" id="3115209"/>
    <lineage>
        <taxon>Bacteria</taxon>
        <taxon>Bacillati</taxon>
        <taxon>Actinomycetota</taxon>
        <taxon>Actinomycetes</taxon>
        <taxon>Micrococcales</taxon>
        <taxon>Intrasporangiaceae</taxon>
        <taxon>Janibacter</taxon>
    </lineage>
</organism>
<dbReference type="InterPro" id="IPR042070">
    <property type="entry name" value="PucR_C-HTH_sf"/>
</dbReference>
<feature type="domain" description="Purine catabolism PurC-like" evidence="1">
    <location>
        <begin position="9"/>
        <end position="125"/>
    </location>
</feature>
<dbReference type="InterPro" id="IPR012914">
    <property type="entry name" value="PucR_dom"/>
</dbReference>
<dbReference type="InterPro" id="IPR051448">
    <property type="entry name" value="CdaR-like_regulators"/>
</dbReference>
<proteinExistence type="predicted"/>
<evidence type="ECO:0000259" key="2">
    <source>
        <dbReference type="Pfam" id="PF13556"/>
    </source>
</evidence>
<dbReference type="InterPro" id="IPR025736">
    <property type="entry name" value="PucR_C-HTH_dom"/>
</dbReference>
<protein>
    <submittedName>
        <fullName evidence="3">PucR family transcriptional regulator</fullName>
    </submittedName>
</protein>